<comment type="caution">
    <text evidence="1">The sequence shown here is derived from an EMBL/GenBank/DDBJ whole genome shotgun (WGS) entry which is preliminary data.</text>
</comment>
<protein>
    <submittedName>
        <fullName evidence="1">Uncharacterized protein</fullName>
    </submittedName>
</protein>
<evidence type="ECO:0000313" key="1">
    <source>
        <dbReference type="EMBL" id="GAA2491614.1"/>
    </source>
</evidence>
<accession>A0ABN3LWS4</accession>
<evidence type="ECO:0000313" key="2">
    <source>
        <dbReference type="Proteomes" id="UP001501777"/>
    </source>
</evidence>
<proteinExistence type="predicted"/>
<dbReference type="EMBL" id="BAAASG010000007">
    <property type="protein sequence ID" value="GAA2491614.1"/>
    <property type="molecule type" value="Genomic_DNA"/>
</dbReference>
<sequence length="94" mass="9982">MPRDVRMSVRASRAGRSRRTCLGNGREFEQAVLERGAGAVARNTDSLADLLVADGEAMRLVEPGGFATVRSGRADLAARGAATATAAGLWLRRR</sequence>
<dbReference type="Proteomes" id="UP001501777">
    <property type="component" value="Unassembled WGS sequence"/>
</dbReference>
<gene>
    <name evidence="1" type="ORF">GCM10010276_33820</name>
</gene>
<reference evidence="1 2" key="1">
    <citation type="journal article" date="2019" name="Int. J. Syst. Evol. Microbiol.">
        <title>The Global Catalogue of Microorganisms (GCM) 10K type strain sequencing project: providing services to taxonomists for standard genome sequencing and annotation.</title>
        <authorList>
            <consortium name="The Broad Institute Genomics Platform"/>
            <consortium name="The Broad Institute Genome Sequencing Center for Infectious Disease"/>
            <person name="Wu L."/>
            <person name="Ma J."/>
        </authorList>
    </citation>
    <scope>NUCLEOTIDE SEQUENCE [LARGE SCALE GENOMIC DNA]</scope>
    <source>
        <strain evidence="1 2">JCM 4395</strain>
    </source>
</reference>
<organism evidence="1 2">
    <name type="scientific">Streptomyces longisporus</name>
    <dbReference type="NCBI Taxonomy" id="1948"/>
    <lineage>
        <taxon>Bacteria</taxon>
        <taxon>Bacillati</taxon>
        <taxon>Actinomycetota</taxon>
        <taxon>Actinomycetes</taxon>
        <taxon>Kitasatosporales</taxon>
        <taxon>Streptomycetaceae</taxon>
        <taxon>Streptomyces</taxon>
    </lineage>
</organism>
<name>A0ABN3LWS4_STRLO</name>
<keyword evidence="2" id="KW-1185">Reference proteome</keyword>